<gene>
    <name evidence="3" type="ORF">KUA55_10480</name>
</gene>
<feature type="compositionally biased region" description="Basic residues" evidence="2">
    <location>
        <begin position="1"/>
        <end position="13"/>
    </location>
</feature>
<feature type="compositionally biased region" description="Acidic residues" evidence="2">
    <location>
        <begin position="163"/>
        <end position="174"/>
    </location>
</feature>
<keyword evidence="1" id="KW-0175">Coiled coil</keyword>
<feature type="coiled-coil region" evidence="1">
    <location>
        <begin position="75"/>
        <end position="130"/>
    </location>
</feature>
<dbReference type="RefSeq" id="WP_218326195.1">
    <property type="nucleotide sequence ID" value="NZ_JAHUZB010000004.1"/>
</dbReference>
<evidence type="ECO:0000256" key="1">
    <source>
        <dbReference type="SAM" id="Coils"/>
    </source>
</evidence>
<comment type="caution">
    <text evidence="3">The sequence shown here is derived from an EMBL/GenBank/DDBJ whole genome shotgun (WGS) entry which is preliminary data.</text>
</comment>
<reference evidence="3 4" key="1">
    <citation type="submission" date="2021-06" db="EMBL/GenBank/DDBJ databases">
        <title>Enterococcus alishanensis sp. nov., a novel lactic acid bacterium isolated from fresh coffee beans.</title>
        <authorList>
            <person name="Chen Y.-S."/>
        </authorList>
    </citation>
    <scope>NUCLEOTIDE SEQUENCE [LARGE SCALE GENOMIC DNA]</scope>
    <source>
        <strain evidence="3 4">ALS3</strain>
    </source>
</reference>
<protein>
    <submittedName>
        <fullName evidence="3">Uncharacterized protein</fullName>
    </submittedName>
</protein>
<proteinExistence type="predicted"/>
<feature type="region of interest" description="Disordered" evidence="2">
    <location>
        <begin position="146"/>
        <end position="174"/>
    </location>
</feature>
<evidence type="ECO:0000256" key="2">
    <source>
        <dbReference type="SAM" id="MobiDB-lite"/>
    </source>
</evidence>
<sequence>MKNRIAKKKRKKEKMIAQDQIDQKEKRDNPSLSIRPLTLRLEKIEQRLEALKKGAPVLIDTEETAANTELLMIVKKMSKTELAETEERLSNQRHDIQAISKNYFQLARDKKVEAAKLAEEARQAKILEEQTALQELRAIIKERAEKSPKSFKLKRSKSGSEDHLEDEEKDNEFE</sequence>
<accession>A0ABS6TDZ5</accession>
<name>A0ABS6TDZ5_9ENTE</name>
<evidence type="ECO:0000313" key="3">
    <source>
        <dbReference type="EMBL" id="MBV7391107.1"/>
    </source>
</evidence>
<feature type="region of interest" description="Disordered" evidence="2">
    <location>
        <begin position="1"/>
        <end position="31"/>
    </location>
</feature>
<keyword evidence="4" id="KW-1185">Reference proteome</keyword>
<dbReference type="Proteomes" id="UP000774130">
    <property type="component" value="Unassembled WGS sequence"/>
</dbReference>
<organism evidence="3 4">
    <name type="scientific">Enterococcus alishanensis</name>
    <dbReference type="NCBI Taxonomy" id="1303817"/>
    <lineage>
        <taxon>Bacteria</taxon>
        <taxon>Bacillati</taxon>
        <taxon>Bacillota</taxon>
        <taxon>Bacilli</taxon>
        <taxon>Lactobacillales</taxon>
        <taxon>Enterococcaceae</taxon>
        <taxon>Enterococcus</taxon>
    </lineage>
</organism>
<evidence type="ECO:0000313" key="4">
    <source>
        <dbReference type="Proteomes" id="UP000774130"/>
    </source>
</evidence>
<dbReference type="EMBL" id="JAHUZB010000004">
    <property type="protein sequence ID" value="MBV7391107.1"/>
    <property type="molecule type" value="Genomic_DNA"/>
</dbReference>